<keyword evidence="1" id="KW-0732">Signal</keyword>
<evidence type="ECO:0000256" key="1">
    <source>
        <dbReference type="SAM" id="SignalP"/>
    </source>
</evidence>
<organism evidence="2 3">
    <name type="scientific">Pseudaquabacterium inlustre</name>
    <dbReference type="NCBI Taxonomy" id="2984192"/>
    <lineage>
        <taxon>Bacteria</taxon>
        <taxon>Pseudomonadati</taxon>
        <taxon>Pseudomonadota</taxon>
        <taxon>Betaproteobacteria</taxon>
        <taxon>Burkholderiales</taxon>
        <taxon>Sphaerotilaceae</taxon>
        <taxon>Pseudaquabacterium</taxon>
    </lineage>
</organism>
<gene>
    <name evidence="2" type="ORF">AACH10_11155</name>
</gene>
<evidence type="ECO:0000313" key="2">
    <source>
        <dbReference type="EMBL" id="MEK8050795.1"/>
    </source>
</evidence>
<keyword evidence="3" id="KW-1185">Reference proteome</keyword>
<reference evidence="2 3" key="1">
    <citation type="submission" date="2024-04" db="EMBL/GenBank/DDBJ databases">
        <title>Novel species of the genus Ideonella isolated from streams.</title>
        <authorList>
            <person name="Lu H."/>
        </authorList>
    </citation>
    <scope>NUCLEOTIDE SEQUENCE [LARGE SCALE GENOMIC DNA]</scope>
    <source>
        <strain evidence="2 3">DXS22W</strain>
    </source>
</reference>
<dbReference type="EMBL" id="JBBUTH010000005">
    <property type="protein sequence ID" value="MEK8050795.1"/>
    <property type="molecule type" value="Genomic_DNA"/>
</dbReference>
<sequence length="427" mass="46180">MSRRPHWLLGALLWAGARLAVADDTAADITLRADARTPNARGPLAAAQALQPGIAPPVADGLTVQTELRHALRGRLGGTAVALHGNALLAHEWLRGRGQADRSRVNELQASADLGAWQLAAGKKVLGWDVGYGFRPNDLVQQEERRTQFGQTPEGRPLLMAEHFGAESALSLVWVNPQRWTDAPAAQRFARESALAARAYLRQGAVDLHAFARHGRHTGASLGAAVAWVATDELELHGSVRALQRHDGWRLDPAAGTGLQTTPPWQTTLRGGAGQWLIGAQWTGAWQQSVLLEAWHDGTALPDAEWQAWSARHQALAAFATRPGLPAAALSGAAGNLAWQAAPFDAPSLRQRNVYARLAWQPEHWQLSLDSLWQPADGGRIVTAAVQWQGDHWRVNASWRVYGGPQGALLAQLPTRRSALLAATRSF</sequence>
<proteinExistence type="predicted"/>
<protein>
    <submittedName>
        <fullName evidence="2">Uncharacterized protein</fullName>
    </submittedName>
</protein>
<comment type="caution">
    <text evidence="2">The sequence shown here is derived from an EMBL/GenBank/DDBJ whole genome shotgun (WGS) entry which is preliminary data.</text>
</comment>
<name>A0ABU9CHZ4_9BURK</name>
<evidence type="ECO:0000313" key="3">
    <source>
        <dbReference type="Proteomes" id="UP001365405"/>
    </source>
</evidence>
<feature type="signal peptide" evidence="1">
    <location>
        <begin position="1"/>
        <end position="22"/>
    </location>
</feature>
<dbReference type="RefSeq" id="WP_341410487.1">
    <property type="nucleotide sequence ID" value="NZ_JBBUTH010000005.1"/>
</dbReference>
<feature type="chain" id="PRO_5046238114" evidence="1">
    <location>
        <begin position="23"/>
        <end position="427"/>
    </location>
</feature>
<dbReference type="Proteomes" id="UP001365405">
    <property type="component" value="Unassembled WGS sequence"/>
</dbReference>
<accession>A0ABU9CHZ4</accession>